<sequence length="204" mass="22564">KLLPEDWSSSSKGLLGPSLSPLSPRAALETLAMSIIYPTLINPPDQAYRIPSDSSSPAVFPIPLGSNTENSSGTLSSGSKRKRVVVDDSSDAGRSRTRASSTSDFNNNIKAQYNNKCWHYGASPADVCYVISSRDNTRWSDRLPREAKSIERDRTLRISLTISDKIGNVIENWVVARAQFRDGCVLLYKYIRITRDVRELKGLG</sequence>
<accession>A0A559MIG1</accession>
<evidence type="ECO:0000313" key="2">
    <source>
        <dbReference type="EMBL" id="TVY92742.1"/>
    </source>
</evidence>
<dbReference type="AlphaFoldDB" id="A0A559MIG1"/>
<organism evidence="2 3">
    <name type="scientific">Lachnellula willkommii</name>
    <dbReference type="NCBI Taxonomy" id="215461"/>
    <lineage>
        <taxon>Eukaryota</taxon>
        <taxon>Fungi</taxon>
        <taxon>Dikarya</taxon>
        <taxon>Ascomycota</taxon>
        <taxon>Pezizomycotina</taxon>
        <taxon>Leotiomycetes</taxon>
        <taxon>Helotiales</taxon>
        <taxon>Lachnaceae</taxon>
        <taxon>Lachnellula</taxon>
    </lineage>
</organism>
<reference evidence="2 3" key="1">
    <citation type="submission" date="2018-05" db="EMBL/GenBank/DDBJ databases">
        <title>Genome sequencing and assembly of the regulated plant pathogen Lachnellula willkommii and related sister species for the development of diagnostic species identification markers.</title>
        <authorList>
            <person name="Giroux E."/>
            <person name="Bilodeau G."/>
        </authorList>
    </citation>
    <scope>NUCLEOTIDE SEQUENCE [LARGE SCALE GENOMIC DNA]</scope>
    <source>
        <strain evidence="2 3">CBS 172.35</strain>
    </source>
</reference>
<protein>
    <submittedName>
        <fullName evidence="2">Uncharacterized protein</fullName>
    </submittedName>
</protein>
<dbReference type="Proteomes" id="UP000315522">
    <property type="component" value="Unassembled WGS sequence"/>
</dbReference>
<evidence type="ECO:0000256" key="1">
    <source>
        <dbReference type="SAM" id="MobiDB-lite"/>
    </source>
</evidence>
<proteinExistence type="predicted"/>
<keyword evidence="3" id="KW-1185">Reference proteome</keyword>
<gene>
    <name evidence="2" type="ORF">LAWI1_G002819</name>
</gene>
<feature type="compositionally biased region" description="Polar residues" evidence="1">
    <location>
        <begin position="65"/>
        <end position="78"/>
    </location>
</feature>
<feature type="region of interest" description="Disordered" evidence="1">
    <location>
        <begin position="60"/>
        <end position="105"/>
    </location>
</feature>
<dbReference type="EMBL" id="QGML01000257">
    <property type="protein sequence ID" value="TVY92742.1"/>
    <property type="molecule type" value="Genomic_DNA"/>
</dbReference>
<evidence type="ECO:0000313" key="3">
    <source>
        <dbReference type="Proteomes" id="UP000315522"/>
    </source>
</evidence>
<feature type="non-terminal residue" evidence="2">
    <location>
        <position position="204"/>
    </location>
</feature>
<name>A0A559MIG1_9HELO</name>
<comment type="caution">
    <text evidence="2">The sequence shown here is derived from an EMBL/GenBank/DDBJ whole genome shotgun (WGS) entry which is preliminary data.</text>
</comment>
<feature type="non-terminal residue" evidence="2">
    <location>
        <position position="1"/>
    </location>
</feature>